<gene>
    <name evidence="1" type="ORF">IU470_18740</name>
</gene>
<dbReference type="EMBL" id="JADLRE010000014">
    <property type="protein sequence ID" value="MBF6227135.1"/>
    <property type="molecule type" value="Genomic_DNA"/>
</dbReference>
<keyword evidence="2" id="KW-1185">Reference proteome</keyword>
<dbReference type="Proteomes" id="UP000807309">
    <property type="component" value="Unassembled WGS sequence"/>
</dbReference>
<evidence type="ECO:0000313" key="2">
    <source>
        <dbReference type="Proteomes" id="UP000807309"/>
    </source>
</evidence>
<accession>A0ABS0CBC8</accession>
<proteinExistence type="predicted"/>
<evidence type="ECO:0000313" key="1">
    <source>
        <dbReference type="EMBL" id="MBF6227135.1"/>
    </source>
</evidence>
<sequence length="335" mass="37068">MPDKPKFTRPRQVAEVQRQRDVQHLITSASGWMGEAMNAWSEDDFGKVALLAPLAVEHLGKAVLWKTNPVLVVPLSQEAEASLVKLATAPSLTDPKLRTVGLKLLLNRIEAVTGALPLNNSRRNRMVEVRNGAVHIASSETSRHILTDCLTLCNVFLEHLGSAPEQFYGDHKWNVKDLVAQGRSDIQHRVAQKLARARRHLTLLEERLGETLFQETTDRLQEDAAYTLDDEEGWAVDWTCPECGSRGRITGPIDLSQAIAYDWDPDGPDDPYTGEWEVTMSPFSFNCNVCRLTLAGTDELLAAGLPAHATSISPDDLGSDFDPARVAEHLYGIND</sequence>
<name>A0ABS0CBC8_9NOCA</name>
<protein>
    <submittedName>
        <fullName evidence="1">Uncharacterized protein</fullName>
    </submittedName>
</protein>
<organism evidence="1 2">
    <name type="scientific">Nocardia abscessus</name>
    <dbReference type="NCBI Taxonomy" id="120957"/>
    <lineage>
        <taxon>Bacteria</taxon>
        <taxon>Bacillati</taxon>
        <taxon>Actinomycetota</taxon>
        <taxon>Actinomycetes</taxon>
        <taxon>Mycobacteriales</taxon>
        <taxon>Nocardiaceae</taxon>
        <taxon>Nocardia</taxon>
    </lineage>
</organism>
<dbReference type="RefSeq" id="WP_195034183.1">
    <property type="nucleotide sequence ID" value="NZ_JADLRE010000014.1"/>
</dbReference>
<reference evidence="1 2" key="1">
    <citation type="submission" date="2020-10" db="EMBL/GenBank/DDBJ databases">
        <title>Identification of Nocardia species via Next-generation sequencing and recognition of intraspecies genetic diversity.</title>
        <authorList>
            <person name="Li P."/>
            <person name="Li P."/>
            <person name="Lu B."/>
        </authorList>
    </citation>
    <scope>NUCLEOTIDE SEQUENCE [LARGE SCALE GENOMIC DNA]</scope>
    <source>
        <strain evidence="1 2">N-11</strain>
    </source>
</reference>
<comment type="caution">
    <text evidence="1">The sequence shown here is derived from an EMBL/GenBank/DDBJ whole genome shotgun (WGS) entry which is preliminary data.</text>
</comment>